<dbReference type="InterPro" id="IPR051531">
    <property type="entry name" value="N-acetyltransferase"/>
</dbReference>
<feature type="domain" description="N-acetyltransferase" evidence="1">
    <location>
        <begin position="10"/>
        <end position="178"/>
    </location>
</feature>
<dbReference type="STRING" id="693.AKJ17_05705"/>
<sequence>MSFIIETERLILRDFTPHDYDAYIAQCQDPKYQRFYNEEDCTQAKSQQLVDVFIQQAAESPRKQYHLAITCKTTGAYMGIAGLRLENEHQASVGCGLARCYQSASVAEEAMNALIGYGFKQLDIHRVYAETISANKAAIRLCQRVGMRVEAEFIENRCFKNQWWNTTVLAMLESEFLG</sequence>
<accession>A0A0M0HQK6</accession>
<dbReference type="PANTHER" id="PTHR43792">
    <property type="entry name" value="GNAT FAMILY, PUTATIVE (AFU_ORTHOLOGUE AFUA_3G00765)-RELATED-RELATED"/>
    <property type="match status" value="1"/>
</dbReference>
<evidence type="ECO:0000259" key="1">
    <source>
        <dbReference type="PROSITE" id="PS51186"/>
    </source>
</evidence>
<protein>
    <submittedName>
        <fullName evidence="2">Acetyltransferase</fullName>
    </submittedName>
</protein>
<keyword evidence="3" id="KW-1185">Reference proteome</keyword>
<proteinExistence type="predicted"/>
<reference evidence="3" key="1">
    <citation type="submission" date="2015-08" db="EMBL/GenBank/DDBJ databases">
        <title>Vibrio galatheae sp. nov., a novel member of the Vibrionaceae family isolated from the Solomon Islands.</title>
        <authorList>
            <person name="Giubergia S."/>
            <person name="Machado H."/>
            <person name="Mateiu R.V."/>
            <person name="Gram L."/>
        </authorList>
    </citation>
    <scope>NUCLEOTIDE SEQUENCE [LARGE SCALE GENOMIC DNA]</scope>
    <source>
        <strain evidence="3">DSM 19584</strain>
    </source>
</reference>
<dbReference type="SUPFAM" id="SSF55729">
    <property type="entry name" value="Acyl-CoA N-acyltransferases (Nat)"/>
    <property type="match status" value="1"/>
</dbReference>
<dbReference type="InterPro" id="IPR000182">
    <property type="entry name" value="GNAT_dom"/>
</dbReference>
<dbReference type="Gene3D" id="3.40.630.30">
    <property type="match status" value="1"/>
</dbReference>
<dbReference type="PANTHER" id="PTHR43792:SF1">
    <property type="entry name" value="N-ACETYLTRANSFERASE DOMAIN-CONTAINING PROTEIN"/>
    <property type="match status" value="1"/>
</dbReference>
<comment type="caution">
    <text evidence="2">The sequence shown here is derived from an EMBL/GenBank/DDBJ whole genome shotgun (WGS) entry which is preliminary data.</text>
</comment>
<dbReference type="Pfam" id="PF13302">
    <property type="entry name" value="Acetyltransf_3"/>
    <property type="match status" value="1"/>
</dbReference>
<dbReference type="EMBL" id="LHPJ01000005">
    <property type="protein sequence ID" value="KOO04400.1"/>
    <property type="molecule type" value="Genomic_DNA"/>
</dbReference>
<evidence type="ECO:0000313" key="2">
    <source>
        <dbReference type="EMBL" id="KOO04400.1"/>
    </source>
</evidence>
<dbReference type="RefSeq" id="WP_053394814.1">
    <property type="nucleotide sequence ID" value="NZ_LHPJ01000005.1"/>
</dbReference>
<dbReference type="PROSITE" id="PS51186">
    <property type="entry name" value="GNAT"/>
    <property type="match status" value="1"/>
</dbReference>
<dbReference type="GO" id="GO:0016747">
    <property type="term" value="F:acyltransferase activity, transferring groups other than amino-acyl groups"/>
    <property type="evidence" value="ECO:0007669"/>
    <property type="project" value="InterPro"/>
</dbReference>
<dbReference type="OrthoDB" id="9801656at2"/>
<gene>
    <name evidence="2" type="ORF">AKJ17_05705</name>
</gene>
<dbReference type="Proteomes" id="UP000037515">
    <property type="component" value="Unassembled WGS sequence"/>
</dbReference>
<evidence type="ECO:0000313" key="3">
    <source>
        <dbReference type="Proteomes" id="UP000037515"/>
    </source>
</evidence>
<dbReference type="AlphaFoldDB" id="A0A0M0HQK6"/>
<dbReference type="InterPro" id="IPR016181">
    <property type="entry name" value="Acyl_CoA_acyltransferase"/>
</dbReference>
<name>A0A0M0HQK6_VIBNE</name>
<dbReference type="PATRIC" id="fig|693.5.peg.1161"/>
<keyword evidence="2" id="KW-0808">Transferase</keyword>
<organism evidence="2 3">
    <name type="scientific">Vibrio nereis</name>
    <dbReference type="NCBI Taxonomy" id="693"/>
    <lineage>
        <taxon>Bacteria</taxon>
        <taxon>Pseudomonadati</taxon>
        <taxon>Pseudomonadota</taxon>
        <taxon>Gammaproteobacteria</taxon>
        <taxon>Vibrionales</taxon>
        <taxon>Vibrionaceae</taxon>
        <taxon>Vibrio</taxon>
    </lineage>
</organism>